<evidence type="ECO:0000259" key="1">
    <source>
        <dbReference type="Pfam" id="PF08241"/>
    </source>
</evidence>
<evidence type="ECO:0000313" key="3">
    <source>
        <dbReference type="Proteomes" id="UP000286976"/>
    </source>
</evidence>
<protein>
    <recommendedName>
        <fullName evidence="1">Methyltransferase type 11 domain-containing protein</fullName>
    </recommendedName>
</protein>
<feature type="domain" description="Methyltransferase type 11" evidence="1">
    <location>
        <begin position="80"/>
        <end position="127"/>
    </location>
</feature>
<dbReference type="Proteomes" id="UP000286976">
    <property type="component" value="Unassembled WGS sequence"/>
</dbReference>
<accession>A0A432X1Q4</accession>
<dbReference type="AlphaFoldDB" id="A0A432X1Q4"/>
<dbReference type="GO" id="GO:0008757">
    <property type="term" value="F:S-adenosylmethionine-dependent methyltransferase activity"/>
    <property type="evidence" value="ECO:0007669"/>
    <property type="project" value="InterPro"/>
</dbReference>
<name>A0A432X1Q4_9GAMM</name>
<evidence type="ECO:0000313" key="2">
    <source>
        <dbReference type="EMBL" id="RUO40496.1"/>
    </source>
</evidence>
<dbReference type="EMBL" id="PIPQ01000003">
    <property type="protein sequence ID" value="RUO40496.1"/>
    <property type="molecule type" value="Genomic_DNA"/>
</dbReference>
<dbReference type="InterPro" id="IPR029063">
    <property type="entry name" value="SAM-dependent_MTases_sf"/>
</dbReference>
<proteinExistence type="predicted"/>
<keyword evidence="3" id="KW-1185">Reference proteome</keyword>
<dbReference type="Pfam" id="PF08241">
    <property type="entry name" value="Methyltransf_11"/>
    <property type="match status" value="1"/>
</dbReference>
<gene>
    <name evidence="2" type="ORF">CWE15_06995</name>
</gene>
<dbReference type="SUPFAM" id="SSF53335">
    <property type="entry name" value="S-adenosyl-L-methionine-dependent methyltransferases"/>
    <property type="match status" value="1"/>
</dbReference>
<dbReference type="InterPro" id="IPR013216">
    <property type="entry name" value="Methyltransf_11"/>
</dbReference>
<organism evidence="2 3">
    <name type="scientific">Aliidiomarina taiwanensis</name>
    <dbReference type="NCBI Taxonomy" id="946228"/>
    <lineage>
        <taxon>Bacteria</taxon>
        <taxon>Pseudomonadati</taxon>
        <taxon>Pseudomonadota</taxon>
        <taxon>Gammaproteobacteria</taxon>
        <taxon>Alteromonadales</taxon>
        <taxon>Idiomarinaceae</taxon>
        <taxon>Aliidiomarina</taxon>
    </lineage>
</organism>
<dbReference type="OrthoDB" id="6191410at2"/>
<reference evidence="2 3" key="1">
    <citation type="journal article" date="2011" name="Front. Microbiol.">
        <title>Genomic signatures of strain selection and enhancement in Bacillus atrophaeus var. globigii, a historical biowarfare simulant.</title>
        <authorList>
            <person name="Gibbons H.S."/>
            <person name="Broomall S.M."/>
            <person name="McNew L.A."/>
            <person name="Daligault H."/>
            <person name="Chapman C."/>
            <person name="Bruce D."/>
            <person name="Karavis M."/>
            <person name="Krepps M."/>
            <person name="McGregor P.A."/>
            <person name="Hong C."/>
            <person name="Park K.H."/>
            <person name="Akmal A."/>
            <person name="Feldman A."/>
            <person name="Lin J.S."/>
            <person name="Chang W.E."/>
            <person name="Higgs B.W."/>
            <person name="Demirev P."/>
            <person name="Lindquist J."/>
            <person name="Liem A."/>
            <person name="Fochler E."/>
            <person name="Read T.D."/>
            <person name="Tapia R."/>
            <person name="Johnson S."/>
            <person name="Bishop-Lilly K.A."/>
            <person name="Detter C."/>
            <person name="Han C."/>
            <person name="Sozhamannan S."/>
            <person name="Rosenzweig C.N."/>
            <person name="Skowronski E.W."/>
        </authorList>
    </citation>
    <scope>NUCLEOTIDE SEQUENCE [LARGE SCALE GENOMIC DNA]</scope>
    <source>
        <strain evidence="2 3">AIT1</strain>
    </source>
</reference>
<dbReference type="Gene3D" id="3.40.50.150">
    <property type="entry name" value="Vaccinia Virus protein VP39"/>
    <property type="match status" value="1"/>
</dbReference>
<dbReference type="RefSeq" id="WP_126757372.1">
    <property type="nucleotide sequence ID" value="NZ_PIPQ01000003.1"/>
</dbReference>
<sequence length="252" mass="28772">MILKSARRQHMQADGVQAPERWYDIEQGTWWRQALGQWLAEEDPIIFGEYMLTLSGLDVPWPDARIKAHFHIHPGSQSDVQAELTALPITQDAIDWVALPFVLEYSNDPHQVLREADRALRNDGYMLVAMSNPYALHSLARLWPSWRQRAPWQSRLFTPARVLDWLSLLNYQVLHAGYFGYAVPWPSRHGGSPKGQGLLKRVPFLAAGYAMIVQKREWPVTLVRSPSFQPAQVKNKGVVPAGRIQSNKVHPK</sequence>
<comment type="caution">
    <text evidence="2">The sequence shown here is derived from an EMBL/GenBank/DDBJ whole genome shotgun (WGS) entry which is preliminary data.</text>
</comment>